<proteinExistence type="inferred from homology"/>
<organism evidence="4 5">
    <name type="scientific">Oceanobacillus indicireducens</name>
    <dbReference type="NCBI Taxonomy" id="1004261"/>
    <lineage>
        <taxon>Bacteria</taxon>
        <taxon>Bacillati</taxon>
        <taxon>Bacillota</taxon>
        <taxon>Bacilli</taxon>
        <taxon>Bacillales</taxon>
        <taxon>Bacillaceae</taxon>
        <taxon>Oceanobacillus</taxon>
    </lineage>
</organism>
<dbReference type="InterPro" id="IPR011234">
    <property type="entry name" value="Fumarylacetoacetase-like_C"/>
</dbReference>
<dbReference type="EMBL" id="BMOS01000002">
    <property type="protein sequence ID" value="GGN50964.1"/>
    <property type="molecule type" value="Genomic_DNA"/>
</dbReference>
<dbReference type="InterPro" id="IPR036663">
    <property type="entry name" value="Fumarylacetoacetase_C_sf"/>
</dbReference>
<evidence type="ECO:0000256" key="2">
    <source>
        <dbReference type="ARBA" id="ARBA00022723"/>
    </source>
</evidence>
<dbReference type="Proteomes" id="UP000624041">
    <property type="component" value="Unassembled WGS sequence"/>
</dbReference>
<evidence type="ECO:0000313" key="5">
    <source>
        <dbReference type="Proteomes" id="UP000624041"/>
    </source>
</evidence>
<comment type="similarity">
    <text evidence="1">Belongs to the FAH family.</text>
</comment>
<dbReference type="Gene3D" id="3.90.850.10">
    <property type="entry name" value="Fumarylacetoacetase-like, C-terminal domain"/>
    <property type="match status" value="1"/>
</dbReference>
<gene>
    <name evidence="4" type="ORF">GCM10007971_05040</name>
</gene>
<dbReference type="PANTHER" id="PTHR11820">
    <property type="entry name" value="ACYLPYRUVASE"/>
    <property type="match status" value="1"/>
</dbReference>
<dbReference type="SUPFAM" id="SSF56529">
    <property type="entry name" value="FAH"/>
    <property type="match status" value="1"/>
</dbReference>
<sequence>MEIKNIFCIGRNYKNHALELGNEVPDQPLVFSKPTSALASADGSVLSFPANRGDIHHELEIVLYIGNEVERGFTVEEIVTQMALGIDLTLRDIQSNLKKKGHPWFVAKGFRNAAIVTGFWDFPGVEQIKDVEFSLERDGETVQQGNIQSVIFSFQALLEYIYEEIGLSKGDIIYTGTPEGVGPITDGEEYTLKWGNEVKGRFTVSKRS</sequence>
<keyword evidence="4" id="KW-0378">Hydrolase</keyword>
<evidence type="ECO:0000256" key="1">
    <source>
        <dbReference type="ARBA" id="ARBA00010211"/>
    </source>
</evidence>
<feature type="domain" description="Fumarylacetoacetase-like C-terminal" evidence="3">
    <location>
        <begin position="6"/>
        <end position="199"/>
    </location>
</feature>
<reference evidence="4" key="2">
    <citation type="submission" date="2020-09" db="EMBL/GenBank/DDBJ databases">
        <authorList>
            <person name="Sun Q."/>
            <person name="Ohkuma M."/>
        </authorList>
    </citation>
    <scope>NUCLEOTIDE SEQUENCE</scope>
    <source>
        <strain evidence="4">JCM 17251</strain>
    </source>
</reference>
<keyword evidence="2" id="KW-0479">Metal-binding</keyword>
<comment type="caution">
    <text evidence="4">The sequence shown here is derived from an EMBL/GenBank/DDBJ whole genome shotgun (WGS) entry which is preliminary data.</text>
</comment>
<keyword evidence="5" id="KW-1185">Reference proteome</keyword>
<name>A0A918CZ75_9BACI</name>
<dbReference type="PANTHER" id="PTHR11820:SF7">
    <property type="entry name" value="ACYLPYRUVASE FAHD1, MITOCHONDRIAL"/>
    <property type="match status" value="1"/>
</dbReference>
<accession>A0A918CZ75</accession>
<dbReference type="GO" id="GO:0046872">
    <property type="term" value="F:metal ion binding"/>
    <property type="evidence" value="ECO:0007669"/>
    <property type="project" value="UniProtKB-KW"/>
</dbReference>
<reference evidence="4" key="1">
    <citation type="journal article" date="2014" name="Int. J. Syst. Evol. Microbiol.">
        <title>Complete genome sequence of Corynebacterium casei LMG S-19264T (=DSM 44701T), isolated from a smear-ripened cheese.</title>
        <authorList>
            <consortium name="US DOE Joint Genome Institute (JGI-PGF)"/>
            <person name="Walter F."/>
            <person name="Albersmeier A."/>
            <person name="Kalinowski J."/>
            <person name="Ruckert C."/>
        </authorList>
    </citation>
    <scope>NUCLEOTIDE SEQUENCE</scope>
    <source>
        <strain evidence="4">JCM 17251</strain>
    </source>
</reference>
<dbReference type="Pfam" id="PF01557">
    <property type="entry name" value="FAA_hydrolase"/>
    <property type="match status" value="1"/>
</dbReference>
<protein>
    <submittedName>
        <fullName evidence="4">Fumarylacetoacetate hydrolase</fullName>
    </submittedName>
</protein>
<dbReference type="RefSeq" id="WP_188855889.1">
    <property type="nucleotide sequence ID" value="NZ_BMOS01000002.1"/>
</dbReference>
<dbReference type="AlphaFoldDB" id="A0A918CZ75"/>
<evidence type="ECO:0000313" key="4">
    <source>
        <dbReference type="EMBL" id="GGN50964.1"/>
    </source>
</evidence>
<dbReference type="GO" id="GO:0018773">
    <property type="term" value="F:acetylpyruvate hydrolase activity"/>
    <property type="evidence" value="ECO:0007669"/>
    <property type="project" value="TreeGrafter"/>
</dbReference>
<evidence type="ECO:0000259" key="3">
    <source>
        <dbReference type="Pfam" id="PF01557"/>
    </source>
</evidence>